<organism evidence="2">
    <name type="scientific">viral metagenome</name>
    <dbReference type="NCBI Taxonomy" id="1070528"/>
    <lineage>
        <taxon>unclassified sequences</taxon>
        <taxon>metagenomes</taxon>
        <taxon>organismal metagenomes</taxon>
    </lineage>
</organism>
<keyword evidence="1" id="KW-0472">Membrane</keyword>
<feature type="transmembrane region" description="Helical" evidence="1">
    <location>
        <begin position="17"/>
        <end position="34"/>
    </location>
</feature>
<evidence type="ECO:0000313" key="2">
    <source>
        <dbReference type="EMBL" id="QHT28633.1"/>
    </source>
</evidence>
<keyword evidence="1" id="KW-0812">Transmembrane</keyword>
<feature type="transmembrane region" description="Helical" evidence="1">
    <location>
        <begin position="46"/>
        <end position="65"/>
    </location>
</feature>
<dbReference type="EMBL" id="MN738863">
    <property type="protein sequence ID" value="QHT28633.1"/>
    <property type="molecule type" value="Genomic_DNA"/>
</dbReference>
<sequence>MNSLITNIEKQLKMTNLYNNPIILSVLSIFLVMYGPRLQPGLPPSIMVLFNNNLFRFIVMVLIAYLSSRNLQVAMLLSLALCLISSMSSTQEMYLDLGKLTDIFKKIPKNKLTDLLQKIPKNKLTDLLPKNNLTDVPPINAHELEDTPDSSQLDPSTKWINTKEEAPEQNPSAVCKNGLETESCINYCYSMAGFRDEFCQKHFPNPQVNCGDEDEIDKKISCLKNNCNLEENKDKTFCKFSNTLDRMDKITQNILKDVNQYKNPLG</sequence>
<keyword evidence="1" id="KW-1133">Transmembrane helix</keyword>
<feature type="transmembrane region" description="Helical" evidence="1">
    <location>
        <begin position="71"/>
        <end position="90"/>
    </location>
</feature>
<accession>A0A6C0EJL5</accession>
<evidence type="ECO:0000256" key="1">
    <source>
        <dbReference type="SAM" id="Phobius"/>
    </source>
</evidence>
<reference evidence="2" key="1">
    <citation type="journal article" date="2020" name="Nature">
        <title>Giant virus diversity and host interactions through global metagenomics.</title>
        <authorList>
            <person name="Schulz F."/>
            <person name="Roux S."/>
            <person name="Paez-Espino D."/>
            <person name="Jungbluth S."/>
            <person name="Walsh D.A."/>
            <person name="Denef V.J."/>
            <person name="McMahon K.D."/>
            <person name="Konstantinidis K.T."/>
            <person name="Eloe-Fadrosh E.A."/>
            <person name="Kyrpides N.C."/>
            <person name="Woyke T."/>
        </authorList>
    </citation>
    <scope>NUCLEOTIDE SEQUENCE</scope>
    <source>
        <strain evidence="2">GVMAG-M-3300001351-8</strain>
    </source>
</reference>
<protein>
    <submittedName>
        <fullName evidence="2">Uncharacterized protein</fullName>
    </submittedName>
</protein>
<proteinExistence type="predicted"/>
<name>A0A6C0EJL5_9ZZZZ</name>
<dbReference type="AlphaFoldDB" id="A0A6C0EJL5"/>